<dbReference type="RefSeq" id="WP_251833612.1">
    <property type="nucleotide sequence ID" value="NZ_JACSPS010000002.1"/>
</dbReference>
<gene>
    <name evidence="2" type="ORF">H9628_08055</name>
</gene>
<feature type="transmembrane region" description="Helical" evidence="1">
    <location>
        <begin position="6"/>
        <end position="25"/>
    </location>
</feature>
<keyword evidence="3" id="KW-1185">Reference proteome</keyword>
<keyword evidence="1" id="KW-1133">Transmembrane helix</keyword>
<dbReference type="Proteomes" id="UP000626242">
    <property type="component" value="Unassembled WGS sequence"/>
</dbReference>
<proteinExistence type="predicted"/>
<dbReference type="EMBL" id="JACSPS010000002">
    <property type="protein sequence ID" value="MBD8018424.1"/>
    <property type="molecule type" value="Genomic_DNA"/>
</dbReference>
<accession>A0ABR8WMW0</accession>
<keyword evidence="1" id="KW-0472">Membrane</keyword>
<organism evidence="2 3">
    <name type="scientific">Kaistella pullorum</name>
    <dbReference type="NCBI Taxonomy" id="2763074"/>
    <lineage>
        <taxon>Bacteria</taxon>
        <taxon>Pseudomonadati</taxon>
        <taxon>Bacteroidota</taxon>
        <taxon>Flavobacteriia</taxon>
        <taxon>Flavobacteriales</taxon>
        <taxon>Weeksellaceae</taxon>
        <taxon>Chryseobacterium group</taxon>
        <taxon>Kaistella</taxon>
    </lineage>
</organism>
<reference evidence="2 3" key="1">
    <citation type="submission" date="2020-08" db="EMBL/GenBank/DDBJ databases">
        <title>A Genomic Blueprint of the Chicken Gut Microbiome.</title>
        <authorList>
            <person name="Gilroy R."/>
            <person name="Ravi A."/>
            <person name="Getino M."/>
            <person name="Pursley I."/>
            <person name="Horton D.L."/>
            <person name="Alikhan N.-F."/>
            <person name="Baker D."/>
            <person name="Gharbi K."/>
            <person name="Hall N."/>
            <person name="Watson M."/>
            <person name="Adriaenssens E.M."/>
            <person name="Foster-Nyarko E."/>
            <person name="Jarju S."/>
            <person name="Secka A."/>
            <person name="Antonio M."/>
            <person name="Oren A."/>
            <person name="Chaudhuri R."/>
            <person name="La Ragione R.M."/>
            <person name="Hildebrand F."/>
            <person name="Pallen M.J."/>
        </authorList>
    </citation>
    <scope>NUCLEOTIDE SEQUENCE [LARGE SCALE GENOMIC DNA]</scope>
    <source>
        <strain evidence="2 3">Sa1CVA4</strain>
    </source>
</reference>
<evidence type="ECO:0000313" key="2">
    <source>
        <dbReference type="EMBL" id="MBD8018424.1"/>
    </source>
</evidence>
<comment type="caution">
    <text evidence="2">The sequence shown here is derived from an EMBL/GenBank/DDBJ whole genome shotgun (WGS) entry which is preliminary data.</text>
</comment>
<feature type="transmembrane region" description="Helical" evidence="1">
    <location>
        <begin position="32"/>
        <end position="53"/>
    </location>
</feature>
<sequence>MSDNLHFLFFVLWILSAGLMAYLGNKRRIGPVIPFIISLLFSPIIGFICILISKDNQTDRFEKKVLAETTLNDLEKISKMKEQGLISEEEFTALKSKIIK</sequence>
<evidence type="ECO:0000256" key="1">
    <source>
        <dbReference type="SAM" id="Phobius"/>
    </source>
</evidence>
<name>A0ABR8WMW0_9FLAO</name>
<protein>
    <submittedName>
        <fullName evidence="2">SHOCT domain-containing protein</fullName>
    </submittedName>
</protein>
<keyword evidence="1" id="KW-0812">Transmembrane</keyword>
<evidence type="ECO:0000313" key="3">
    <source>
        <dbReference type="Proteomes" id="UP000626242"/>
    </source>
</evidence>